<proteinExistence type="inferred from homology"/>
<dbReference type="Gene3D" id="1.25.40.10">
    <property type="entry name" value="Tetratricopeptide repeat domain"/>
    <property type="match status" value="1"/>
</dbReference>
<dbReference type="InterPro" id="IPR051156">
    <property type="entry name" value="Mito/Outer_Membr_Metalloprot"/>
</dbReference>
<reference evidence="9" key="1">
    <citation type="submission" date="2018-07" db="EMBL/GenBank/DDBJ databases">
        <title>Genome assembly of strain Ka43.</title>
        <authorList>
            <person name="Kukolya J."/>
            <person name="Nagy I."/>
            <person name="Horvath B."/>
            <person name="Toth A."/>
        </authorList>
    </citation>
    <scope>NUCLEOTIDE SEQUENCE</scope>
    <source>
        <strain evidence="9">KB43</strain>
    </source>
</reference>
<dbReference type="EMBL" id="PRDL01000001">
    <property type="protein sequence ID" value="MBE8715845.1"/>
    <property type="molecule type" value="Genomic_DNA"/>
</dbReference>
<organism evidence="9 10">
    <name type="scientific">Cellvibrio polysaccharolyticus</name>
    <dbReference type="NCBI Taxonomy" id="2082724"/>
    <lineage>
        <taxon>Bacteria</taxon>
        <taxon>Pseudomonadati</taxon>
        <taxon>Pseudomonadota</taxon>
        <taxon>Gammaproteobacteria</taxon>
        <taxon>Cellvibrionales</taxon>
        <taxon>Cellvibrionaceae</taxon>
        <taxon>Cellvibrio</taxon>
    </lineage>
</organism>
<protein>
    <submittedName>
        <fullName evidence="9">Peptidase M48</fullName>
    </submittedName>
</protein>
<keyword evidence="10" id="KW-1185">Reference proteome</keyword>
<feature type="chain" id="PRO_5037756159" evidence="7">
    <location>
        <begin position="23"/>
        <end position="424"/>
    </location>
</feature>
<gene>
    <name evidence="9" type="ORF">C4F51_01415</name>
</gene>
<evidence type="ECO:0000256" key="5">
    <source>
        <dbReference type="ARBA" id="ARBA00023049"/>
    </source>
</evidence>
<dbReference type="InterPro" id="IPR001915">
    <property type="entry name" value="Peptidase_M48"/>
</dbReference>
<evidence type="ECO:0000256" key="1">
    <source>
        <dbReference type="ARBA" id="ARBA00022670"/>
    </source>
</evidence>
<dbReference type="InterPro" id="IPR019734">
    <property type="entry name" value="TPR_rpt"/>
</dbReference>
<dbReference type="SMART" id="SM00028">
    <property type="entry name" value="TPR"/>
    <property type="match status" value="2"/>
</dbReference>
<comment type="similarity">
    <text evidence="6">Belongs to the peptidase M48 family.</text>
</comment>
<dbReference type="Proteomes" id="UP000652567">
    <property type="component" value="Unassembled WGS sequence"/>
</dbReference>
<dbReference type="Pfam" id="PF01435">
    <property type="entry name" value="Peptidase_M48"/>
    <property type="match status" value="1"/>
</dbReference>
<evidence type="ECO:0000259" key="8">
    <source>
        <dbReference type="Pfam" id="PF01435"/>
    </source>
</evidence>
<dbReference type="InterPro" id="IPR011990">
    <property type="entry name" value="TPR-like_helical_dom_sf"/>
</dbReference>
<evidence type="ECO:0000256" key="3">
    <source>
        <dbReference type="ARBA" id="ARBA00022801"/>
    </source>
</evidence>
<dbReference type="GO" id="GO:0046872">
    <property type="term" value="F:metal ion binding"/>
    <property type="evidence" value="ECO:0007669"/>
    <property type="project" value="UniProtKB-KW"/>
</dbReference>
<dbReference type="Gene3D" id="3.30.2010.10">
    <property type="entry name" value="Metalloproteases ('zincins'), catalytic domain"/>
    <property type="match status" value="1"/>
</dbReference>
<dbReference type="Pfam" id="PF13432">
    <property type="entry name" value="TPR_16"/>
    <property type="match status" value="1"/>
</dbReference>
<dbReference type="PANTHER" id="PTHR22726:SF1">
    <property type="entry name" value="METALLOENDOPEPTIDASE OMA1, MITOCHONDRIAL"/>
    <property type="match status" value="1"/>
</dbReference>
<keyword evidence="1 6" id="KW-0645">Protease</keyword>
<dbReference type="Pfam" id="PF13181">
    <property type="entry name" value="TPR_8"/>
    <property type="match status" value="1"/>
</dbReference>
<dbReference type="PROSITE" id="PS51257">
    <property type="entry name" value="PROKAR_LIPOPROTEIN"/>
    <property type="match status" value="1"/>
</dbReference>
<accession>A0A928YSZ9</accession>
<sequence length="424" mass="45937">MMTLLRNLLIAALVVTGASGCAVNPVTGKQQLMFSSQEQDIATGAQHYQPSQQSQGGQYVVDPQLTSYVNQVGKKLAAVSDNPNLPYEFVVLNNDVPNAWALPGGKMAINRGLLVELKDESQLAAVLGHEIVHAAARHGASQQSKGMLVNAGVMLAGVAAMSQDSQYGALAVGAMGVGANAWMSKYSRDHELEADRYGVDYMIKAGYDPMGAVELQETFVKLSEGNQTSWLDGLFASHPPSRERVAANRRMAEQHPGGARNKAAFDKAMAQVRKDQPAYKDYVAAQKAAGEKNYSHALSLLDNATKQQPKENLFWELKGQILGTQKKNKEALTALDRAVQANPQFFRPYVYRGLVQRQLGNTDQAERDLIASQRLLPTQLASYHLGEINLAKGQRNQAVTYFQQAAQGGGEIGEAAKGQLAKLQ</sequence>
<feature type="domain" description="Peptidase M48" evidence="8">
    <location>
        <begin position="64"/>
        <end position="249"/>
    </location>
</feature>
<evidence type="ECO:0000256" key="2">
    <source>
        <dbReference type="ARBA" id="ARBA00022723"/>
    </source>
</evidence>
<name>A0A928YSZ9_9GAMM</name>
<keyword evidence="7" id="KW-0732">Signal</keyword>
<keyword evidence="4 6" id="KW-0862">Zinc</keyword>
<dbReference type="GO" id="GO:0004222">
    <property type="term" value="F:metalloendopeptidase activity"/>
    <property type="evidence" value="ECO:0007669"/>
    <property type="project" value="InterPro"/>
</dbReference>
<comment type="cofactor">
    <cofactor evidence="6">
        <name>Zn(2+)</name>
        <dbReference type="ChEBI" id="CHEBI:29105"/>
    </cofactor>
    <text evidence="6">Binds 1 zinc ion per subunit.</text>
</comment>
<comment type="caution">
    <text evidence="9">The sequence shown here is derived from an EMBL/GenBank/DDBJ whole genome shotgun (WGS) entry which is preliminary data.</text>
</comment>
<keyword evidence="2" id="KW-0479">Metal-binding</keyword>
<evidence type="ECO:0000313" key="10">
    <source>
        <dbReference type="Proteomes" id="UP000652567"/>
    </source>
</evidence>
<keyword evidence="5 6" id="KW-0482">Metalloprotease</keyword>
<dbReference type="SUPFAM" id="SSF48452">
    <property type="entry name" value="TPR-like"/>
    <property type="match status" value="1"/>
</dbReference>
<feature type="signal peptide" evidence="7">
    <location>
        <begin position="1"/>
        <end position="22"/>
    </location>
</feature>
<evidence type="ECO:0000256" key="7">
    <source>
        <dbReference type="SAM" id="SignalP"/>
    </source>
</evidence>
<dbReference type="GO" id="GO:0051603">
    <property type="term" value="P:proteolysis involved in protein catabolic process"/>
    <property type="evidence" value="ECO:0007669"/>
    <property type="project" value="TreeGrafter"/>
</dbReference>
<evidence type="ECO:0000313" key="9">
    <source>
        <dbReference type="EMBL" id="MBE8715845.1"/>
    </source>
</evidence>
<evidence type="ECO:0000256" key="4">
    <source>
        <dbReference type="ARBA" id="ARBA00022833"/>
    </source>
</evidence>
<dbReference type="GO" id="GO:0016020">
    <property type="term" value="C:membrane"/>
    <property type="evidence" value="ECO:0007669"/>
    <property type="project" value="TreeGrafter"/>
</dbReference>
<dbReference type="AlphaFoldDB" id="A0A928YSZ9"/>
<keyword evidence="3 6" id="KW-0378">Hydrolase</keyword>
<evidence type="ECO:0000256" key="6">
    <source>
        <dbReference type="RuleBase" id="RU003983"/>
    </source>
</evidence>
<dbReference type="PANTHER" id="PTHR22726">
    <property type="entry name" value="METALLOENDOPEPTIDASE OMA1"/>
    <property type="match status" value="1"/>
</dbReference>